<dbReference type="AlphaFoldDB" id="A0A2G3DWV9"/>
<dbReference type="EMBL" id="PDYF01000010">
    <property type="protein sequence ID" value="PHU35360.1"/>
    <property type="molecule type" value="Genomic_DNA"/>
</dbReference>
<reference evidence="1 2" key="1">
    <citation type="submission" date="2017-10" db="EMBL/GenBank/DDBJ databases">
        <title>Resolving the taxonomy of Roseburia spp., Eubacterium rectale and Agathobacter spp. through phylogenomic analysis.</title>
        <authorList>
            <person name="Sheridan P.O."/>
            <person name="Walker A.W."/>
            <person name="Duncan S.H."/>
            <person name="Scott K.P."/>
            <person name="Toole P.W.O."/>
            <person name="Luis P."/>
            <person name="Flint H.J."/>
        </authorList>
    </citation>
    <scope>NUCLEOTIDE SEQUENCE [LARGE SCALE GENOMIC DNA]</scope>
    <source>
        <strain evidence="1 2">JK626</strain>
    </source>
</reference>
<dbReference type="Pfam" id="PF18941">
    <property type="entry name" value="DUF5688"/>
    <property type="match status" value="1"/>
</dbReference>
<comment type="caution">
    <text evidence="1">The sequence shown here is derived from an EMBL/GenBank/DDBJ whole genome shotgun (WGS) entry which is preliminary data.</text>
</comment>
<dbReference type="InterPro" id="IPR043743">
    <property type="entry name" value="DUF5688"/>
</dbReference>
<dbReference type="Proteomes" id="UP000225889">
    <property type="component" value="Unassembled WGS sequence"/>
</dbReference>
<accession>A0A2G3DWV9</accession>
<evidence type="ECO:0000313" key="2">
    <source>
        <dbReference type="Proteomes" id="UP000225889"/>
    </source>
</evidence>
<reference evidence="1 2" key="2">
    <citation type="submission" date="2017-10" db="EMBL/GenBank/DDBJ databases">
        <authorList>
            <person name="Banno H."/>
            <person name="Chua N.-H."/>
        </authorList>
    </citation>
    <scope>NUCLEOTIDE SEQUENCE [LARGE SCALE GENOMIC DNA]</scope>
    <source>
        <strain evidence="1 2">JK626</strain>
    </source>
</reference>
<proteinExistence type="predicted"/>
<name>A0A2G3DWV9_9FIRM</name>
<dbReference type="RefSeq" id="WP_099391667.1">
    <property type="nucleotide sequence ID" value="NZ_PDYF01000010.1"/>
</dbReference>
<protein>
    <submittedName>
        <fullName evidence="1">Uncharacterized protein</fullName>
    </submittedName>
</protein>
<evidence type="ECO:0000313" key="1">
    <source>
        <dbReference type="EMBL" id="PHU35360.1"/>
    </source>
</evidence>
<sequence>MLDFESFQQYVKDNIKDFLPSEFADAEVNLQTVNKNNGKQLHGITIRTGENPVCPNIYLDQFYENYKEQGMDIDVVMERVAQLELEHMNPSEDFSSIAEKFKDVEFIKSHVVVAIVNAEKNAEMLQNTPHKLTEDLAIIYKVYLGGGSDGIGTITIKDEHMKQWDISLDELHACAMENSKTIMPVKVQDMGSVLAEMMGGMPEDMMPMVAEDKMMYVISNEQKVNGAASIIYSDALEKLSEKLGTDLYILPSSIHETIAISANFGTPEELAQMVREVNATQVSQEEQLSDHVYKYDAKTKTLSLADVEGLSQDISKVSEDKQTYDAVNTEVSRPRHHR</sequence>
<organism evidence="1 2">
    <name type="scientific">Pseudobutyrivibrio ruminis</name>
    <dbReference type="NCBI Taxonomy" id="46206"/>
    <lineage>
        <taxon>Bacteria</taxon>
        <taxon>Bacillati</taxon>
        <taxon>Bacillota</taxon>
        <taxon>Clostridia</taxon>
        <taxon>Lachnospirales</taxon>
        <taxon>Lachnospiraceae</taxon>
        <taxon>Pseudobutyrivibrio</taxon>
    </lineage>
</organism>
<gene>
    <name evidence="1" type="ORF">CSX01_05185</name>
</gene>